<sequence length="423" mass="49542">MKQINTISKIIFSALCCISFSIQCQDVLIENGDEWYYYDKGYLDENWMFSSDFSGWKKGKTPIGYGDRKIKTEIGFGDNPKKKHITKYFKKKITLDNDKYLAYELKIQRDDGVIIYFDGEEVVRDNMPSIKIKNTTLATNTIEGNAESIFYAYFLNKSLIPENKEVVISVSVHQAYESSSDCIFSMELLGHTNPEVLNLIVENKNKINSNLLKKIQDLNTKFEYDKVVLKMDSQQNYIYSLNIVIFILAILLIIGFIVSYFVLIANKNKNIEIQKVNDTLKNNILKKEKEMLTCNTNLLHNKQHFKEIKADLRGIKTEDKNEIKSILKKIDHILERDDDWETLKKHFDAVNNGFYDKIIKKHPNLSETELRHCIFIKLHMHTKEIAKILLIDPRSVQTARYRIKKKMNLDEDIDLRDYLLNFE</sequence>
<dbReference type="SUPFAM" id="SSF46894">
    <property type="entry name" value="C-terminal effector domain of the bipartite response regulators"/>
    <property type="match status" value="1"/>
</dbReference>
<name>A0A975CST0_9FLAO</name>
<proteinExistence type="predicted"/>
<dbReference type="GO" id="GO:0006355">
    <property type="term" value="P:regulation of DNA-templated transcription"/>
    <property type="evidence" value="ECO:0007669"/>
    <property type="project" value="InterPro"/>
</dbReference>
<dbReference type="InterPro" id="IPR036388">
    <property type="entry name" value="WH-like_DNA-bd_sf"/>
</dbReference>
<dbReference type="KEGG" id="pcea:J3359_17935"/>
<protein>
    <recommendedName>
        <fullName evidence="4">HTH luxR-type domain-containing protein</fullName>
    </recommendedName>
</protein>
<keyword evidence="3" id="KW-1185">Reference proteome</keyword>
<dbReference type="Proteomes" id="UP000663920">
    <property type="component" value="Chromosome"/>
</dbReference>
<dbReference type="Gene3D" id="1.10.10.10">
    <property type="entry name" value="Winged helix-like DNA-binding domain superfamily/Winged helix DNA-binding domain"/>
    <property type="match status" value="1"/>
</dbReference>
<dbReference type="RefSeq" id="WP_208078537.1">
    <property type="nucleotide sequence ID" value="NZ_CP071869.1"/>
</dbReference>
<evidence type="ECO:0000256" key="1">
    <source>
        <dbReference type="SAM" id="Phobius"/>
    </source>
</evidence>
<dbReference type="EMBL" id="CP071869">
    <property type="protein sequence ID" value="QTE22646.1"/>
    <property type="molecule type" value="Genomic_DNA"/>
</dbReference>
<dbReference type="Gene3D" id="2.60.120.260">
    <property type="entry name" value="Galactose-binding domain-like"/>
    <property type="match status" value="1"/>
</dbReference>
<organism evidence="2 3">
    <name type="scientific">Polaribacter cellanae</name>
    <dbReference type="NCBI Taxonomy" id="2818493"/>
    <lineage>
        <taxon>Bacteria</taxon>
        <taxon>Pseudomonadati</taxon>
        <taxon>Bacteroidota</taxon>
        <taxon>Flavobacteriia</taxon>
        <taxon>Flavobacteriales</taxon>
        <taxon>Flavobacteriaceae</taxon>
    </lineage>
</organism>
<dbReference type="AlphaFoldDB" id="A0A975CST0"/>
<keyword evidence="1" id="KW-0472">Membrane</keyword>
<evidence type="ECO:0008006" key="4">
    <source>
        <dbReference type="Google" id="ProtNLM"/>
    </source>
</evidence>
<feature type="transmembrane region" description="Helical" evidence="1">
    <location>
        <begin position="237"/>
        <end position="265"/>
    </location>
</feature>
<keyword evidence="1" id="KW-1133">Transmembrane helix</keyword>
<reference evidence="2 3" key="1">
    <citation type="submission" date="2021-03" db="EMBL/GenBank/DDBJ databases">
        <title>Complete genome of Polaribacter_sp.SM13.</title>
        <authorList>
            <person name="Jeong S.W."/>
            <person name="Bae J.W."/>
        </authorList>
    </citation>
    <scope>NUCLEOTIDE SEQUENCE [LARGE SCALE GENOMIC DNA]</scope>
    <source>
        <strain evidence="2 3">SM13</strain>
    </source>
</reference>
<dbReference type="GO" id="GO:0003677">
    <property type="term" value="F:DNA binding"/>
    <property type="evidence" value="ECO:0007669"/>
    <property type="project" value="InterPro"/>
</dbReference>
<evidence type="ECO:0000313" key="2">
    <source>
        <dbReference type="EMBL" id="QTE22646.1"/>
    </source>
</evidence>
<dbReference type="InterPro" id="IPR016032">
    <property type="entry name" value="Sig_transdc_resp-reg_C-effctor"/>
</dbReference>
<evidence type="ECO:0000313" key="3">
    <source>
        <dbReference type="Proteomes" id="UP000663920"/>
    </source>
</evidence>
<keyword evidence="1" id="KW-0812">Transmembrane</keyword>
<gene>
    <name evidence="2" type="ORF">J3359_17935</name>
</gene>
<accession>A0A975CST0</accession>